<dbReference type="RefSeq" id="WP_245809239.1">
    <property type="nucleotide sequence ID" value="NZ_LT828540.1"/>
</dbReference>
<dbReference type="AlphaFoldDB" id="A0A1W1HF43"/>
<evidence type="ECO:0000313" key="1">
    <source>
        <dbReference type="EMBL" id="SLM31018.1"/>
    </source>
</evidence>
<dbReference type="PIRSF" id="PIRSF015268">
    <property type="entry name" value="Virulence_RhuM"/>
    <property type="match status" value="1"/>
</dbReference>
<dbReference type="Proteomes" id="UP000191931">
    <property type="component" value="Unassembled WGS sequence"/>
</dbReference>
<dbReference type="InterPro" id="IPR011204">
    <property type="entry name" value="Virulence_RhuM-like"/>
</dbReference>
<dbReference type="EMBL" id="FWEV01000179">
    <property type="protein sequence ID" value="SLM31018.1"/>
    <property type="molecule type" value="Genomic_DNA"/>
</dbReference>
<protein>
    <recommendedName>
        <fullName evidence="3">Hydroxyacid dehydrogenase</fullName>
    </recommendedName>
</protein>
<reference evidence="1 2" key="1">
    <citation type="submission" date="2017-03" db="EMBL/GenBank/DDBJ databases">
        <authorList>
            <person name="Afonso C.L."/>
            <person name="Miller P.J."/>
            <person name="Scott M.A."/>
            <person name="Spackman E."/>
            <person name="Goraichik I."/>
            <person name="Dimitrov K.M."/>
            <person name="Suarez D.L."/>
            <person name="Swayne D.E."/>
        </authorList>
    </citation>
    <scope>NUCLEOTIDE SEQUENCE [LARGE SCALE GENOMIC DNA]</scope>
    <source>
        <strain evidence="1">PRJEB14757</strain>
    </source>
</reference>
<sequence length="365" mass="42477">MMNKKDKTTQPSALSTHNSPQALAEGAAAKGQFLVYQAEDGKLKLDVRFEDESVWLSQGLMAELFQKDVRTISEHIQNIYEEGELSPEATIRKFRIVRMEGKRQVARMVDFYNLDMIISVGYRVKSHVATRFRIWATQQLTEFIKKGFLLDDERLKNPDQPFDYFEELERRIQDIRTSERRFYQKITDIYATSIDYDPTLDISIEFFKTVQNKMHWAITGQTAAEIIHDRADADKPNMGLTNYRGAKIRKQDVTIAKNYLNEDELAALNNLVEQYLIFAQGQAMRRIPMYMNDWIKKLDSFMTLNDRDILTHAGTISHEMAKELAESEYEKFHAQRLSNSAKSLSDFDKVVKQIETARKKEEKDG</sequence>
<accession>A0A1W1HF43</accession>
<organism evidence="1 2">
    <name type="scientific">Desulfamplus magnetovallimortis</name>
    <dbReference type="NCBI Taxonomy" id="1246637"/>
    <lineage>
        <taxon>Bacteria</taxon>
        <taxon>Pseudomonadati</taxon>
        <taxon>Thermodesulfobacteriota</taxon>
        <taxon>Desulfobacteria</taxon>
        <taxon>Desulfobacterales</taxon>
        <taxon>Desulfobacteraceae</taxon>
        <taxon>Desulfamplus</taxon>
    </lineage>
</organism>
<dbReference type="PANTHER" id="PTHR35810">
    <property type="entry name" value="CYTOPLASMIC PROTEIN-RELATED"/>
    <property type="match status" value="1"/>
</dbReference>
<name>A0A1W1HF43_9BACT</name>
<dbReference type="STRING" id="1246637.MTBBW1_260019"/>
<evidence type="ECO:0008006" key="3">
    <source>
        <dbReference type="Google" id="ProtNLM"/>
    </source>
</evidence>
<keyword evidence="2" id="KW-1185">Reference proteome</keyword>
<evidence type="ECO:0000313" key="2">
    <source>
        <dbReference type="Proteomes" id="UP000191931"/>
    </source>
</evidence>
<dbReference type="PANTHER" id="PTHR35810:SF1">
    <property type="entry name" value="CYTOPLASMIC PROTEIN"/>
    <property type="match status" value="1"/>
</dbReference>
<gene>
    <name evidence="1" type="ORF">MTBBW1_260019</name>
</gene>
<dbReference type="Pfam" id="PF13310">
    <property type="entry name" value="Virulence_RhuM"/>
    <property type="match status" value="1"/>
</dbReference>
<proteinExistence type="predicted"/>